<dbReference type="RefSeq" id="WP_157300062.1">
    <property type="nucleotide sequence ID" value="NZ_BAAAZB010000025.1"/>
</dbReference>
<dbReference type="Pfam" id="PF06983">
    <property type="entry name" value="3-dmu-9_3-mt"/>
    <property type="match status" value="1"/>
</dbReference>
<dbReference type="AlphaFoldDB" id="A0A6N8J8J7"/>
<keyword evidence="3" id="KW-1185">Reference proteome</keyword>
<organism evidence="2 3">
    <name type="scientific">Chitinophaga oryziterrae</name>
    <dbReference type="NCBI Taxonomy" id="1031224"/>
    <lineage>
        <taxon>Bacteria</taxon>
        <taxon>Pseudomonadati</taxon>
        <taxon>Bacteroidota</taxon>
        <taxon>Chitinophagia</taxon>
        <taxon>Chitinophagales</taxon>
        <taxon>Chitinophagaceae</taxon>
        <taxon>Chitinophaga</taxon>
    </lineage>
</organism>
<protein>
    <submittedName>
        <fullName evidence="2">VOC family protein</fullName>
    </submittedName>
</protein>
<dbReference type="InterPro" id="IPR029068">
    <property type="entry name" value="Glyas_Bleomycin-R_OHBP_Dase"/>
</dbReference>
<evidence type="ECO:0000313" key="3">
    <source>
        <dbReference type="Proteomes" id="UP000468388"/>
    </source>
</evidence>
<gene>
    <name evidence="2" type="ORF">GO495_12625</name>
</gene>
<evidence type="ECO:0000313" key="2">
    <source>
        <dbReference type="EMBL" id="MVT41433.1"/>
    </source>
</evidence>
<comment type="caution">
    <text evidence="2">The sequence shown here is derived from an EMBL/GenBank/DDBJ whole genome shotgun (WGS) entry which is preliminary data.</text>
</comment>
<feature type="domain" description="PhnB-like" evidence="1">
    <location>
        <begin position="2"/>
        <end position="109"/>
    </location>
</feature>
<dbReference type="SUPFAM" id="SSF54593">
    <property type="entry name" value="Glyoxalase/Bleomycin resistance protein/Dihydroxybiphenyl dioxygenase"/>
    <property type="match status" value="1"/>
</dbReference>
<reference evidence="2 3" key="1">
    <citation type="submission" date="2019-12" db="EMBL/GenBank/DDBJ databases">
        <title>The draft genomic sequence of strain Chitinophaga oryziterrae JCM 16595.</title>
        <authorList>
            <person name="Zhang X."/>
        </authorList>
    </citation>
    <scope>NUCLEOTIDE SEQUENCE [LARGE SCALE GENOMIC DNA]</scope>
    <source>
        <strain evidence="2 3">JCM 16595</strain>
    </source>
</reference>
<name>A0A6N8J8J7_9BACT</name>
<dbReference type="PANTHER" id="PTHR33990">
    <property type="entry name" value="PROTEIN YJDN-RELATED"/>
    <property type="match status" value="1"/>
</dbReference>
<dbReference type="EMBL" id="WRXO01000003">
    <property type="protein sequence ID" value="MVT41433.1"/>
    <property type="molecule type" value="Genomic_DNA"/>
</dbReference>
<dbReference type="CDD" id="cd06588">
    <property type="entry name" value="PhnB_like"/>
    <property type="match status" value="1"/>
</dbReference>
<evidence type="ECO:0000259" key="1">
    <source>
        <dbReference type="Pfam" id="PF06983"/>
    </source>
</evidence>
<proteinExistence type="predicted"/>
<dbReference type="Gene3D" id="3.10.180.10">
    <property type="entry name" value="2,3-Dihydroxybiphenyl 1,2-Dioxygenase, domain 1"/>
    <property type="match status" value="1"/>
</dbReference>
<dbReference type="InterPro" id="IPR009725">
    <property type="entry name" value="3_dmu_93_MTrfase"/>
</dbReference>
<dbReference type="Proteomes" id="UP000468388">
    <property type="component" value="Unassembled WGS sequence"/>
</dbReference>
<accession>A0A6N8J8J7</accession>
<sequence>MQKITPFLWYNDNAEEAINFYTTVFKDAKIASVHRNDGKLFTATFYLHGQEFMVINGGPMFKFTEAISLFVKCKDQEEVDYFWEKLSEGGEKSRCGWLKDKFGLSWQVVPDNLEKLLYNADPAKAKKVMETLMKMDKLVIKDLEDAAK</sequence>
<dbReference type="PIRSF" id="PIRSF021700">
    <property type="entry name" value="3_dmu_93_MTrfase"/>
    <property type="match status" value="1"/>
</dbReference>
<dbReference type="OrthoDB" id="9806473at2"/>
<dbReference type="InterPro" id="IPR028973">
    <property type="entry name" value="PhnB-like"/>
</dbReference>